<reference evidence="2 3" key="1">
    <citation type="journal article" date="2008" name="Appl. Environ. Microbiol.">
        <title>Genomic insights into Mn(II) oxidation by the marine alphaproteobacterium Aurantimonas sp. strain SI85-9A1.</title>
        <authorList>
            <person name="Dick G.J."/>
            <person name="Podell S."/>
            <person name="Johnson H.A."/>
            <person name="Rivera-Espinoza Y."/>
            <person name="Bernier-Latmani R."/>
            <person name="McCarthy J.K."/>
            <person name="Torpey J.W."/>
            <person name="Clement B.G."/>
            <person name="Gaasterland T."/>
            <person name="Tebo B.M."/>
        </authorList>
    </citation>
    <scope>NUCLEOTIDE SEQUENCE [LARGE SCALE GENOMIC DNA]</scope>
    <source>
        <strain evidence="2 3">SI85-9A1</strain>
    </source>
</reference>
<proteinExistence type="predicted"/>
<dbReference type="PANTHER" id="PTHR30441:SF4">
    <property type="entry name" value="PROTEIN ASMA"/>
    <property type="match status" value="1"/>
</dbReference>
<evidence type="ECO:0000256" key="1">
    <source>
        <dbReference type="SAM" id="MobiDB-lite"/>
    </source>
</evidence>
<protein>
    <submittedName>
        <fullName evidence="2">Uncharacterized protein</fullName>
    </submittedName>
</protein>
<name>Q1YJ92_AURMS</name>
<feature type="region of interest" description="Disordered" evidence="1">
    <location>
        <begin position="1188"/>
        <end position="1286"/>
    </location>
</feature>
<dbReference type="PANTHER" id="PTHR30441">
    <property type="entry name" value="DUF748 DOMAIN-CONTAINING PROTEIN"/>
    <property type="match status" value="1"/>
</dbReference>
<comment type="caution">
    <text evidence="2">The sequence shown here is derived from an EMBL/GenBank/DDBJ whole genome shotgun (WGS) entry which is preliminary data.</text>
</comment>
<dbReference type="OrthoDB" id="9816380at2"/>
<accession>Q1YJ92</accession>
<dbReference type="InterPro" id="IPR017023">
    <property type="entry name" value="UCP034039"/>
</dbReference>
<feature type="compositionally biased region" description="Low complexity" evidence="1">
    <location>
        <begin position="1215"/>
        <end position="1245"/>
    </location>
</feature>
<organism evidence="2 3">
    <name type="scientific">Aurantimonas manganoxydans (strain ATCC BAA-1229 / DSM 21871 / SI85-9A1)</name>
    <dbReference type="NCBI Taxonomy" id="287752"/>
    <lineage>
        <taxon>Bacteria</taxon>
        <taxon>Pseudomonadati</taxon>
        <taxon>Pseudomonadota</taxon>
        <taxon>Alphaproteobacteria</taxon>
        <taxon>Hyphomicrobiales</taxon>
        <taxon>Aurantimonadaceae</taxon>
        <taxon>Aurantimonas</taxon>
    </lineage>
</organism>
<dbReference type="Proteomes" id="UP000000321">
    <property type="component" value="Unassembled WGS sequence"/>
</dbReference>
<dbReference type="GO" id="GO:0005886">
    <property type="term" value="C:plasma membrane"/>
    <property type="evidence" value="ECO:0007669"/>
    <property type="project" value="TreeGrafter"/>
</dbReference>
<keyword evidence="3" id="KW-1185">Reference proteome</keyword>
<gene>
    <name evidence="2" type="ORF">SI859A1_01227</name>
</gene>
<dbReference type="HOGENOM" id="CLU_003996_0_0_5"/>
<sequence length="1286" mass="134387">MFAPYFIDWTAYRTDFERQASQILGRKVVVEGEAEARLLPFPSVTFGDVTVLGDDGEALLTIARFRMDAELAPYLSGEIRIYSMTVDTPDIRVPVLADGTIDWVVERPAIPRGATVVLENVAVENGTVTVENGLTGRTHRLEDLNATLSAGSLAGPVDGRGSIVVGGEVIAFSVGIGTLQEGGDLPVRIETANETLATSLTLDGSASLKDGRPGFAGSIAVTRPLPPASVTAEELAAPDPFAAAAPEAAGEAASERPAVMPVKAVGAIVLSPTAAEVSDIRVQAGEATRPYLLTGEGRFDFAGIPKFHLTLEGEQIDVDRIAAEENGDASQVLGLAERVEAMRAVLAEIPRPTIPGTVEISLPVIMAGDTMIRDATLAASPTETGWSLSRLIAQLPGRTRLEATGLVDLDESFGFTGDLLLASNQPSGFADWLTGEIDPAIRRLGRAGLSAKAELSAERQAFTEMEIDVGGDRITGSLERARAADHTRITADLDGKAVDLDAVMALSQLFTGNADSLANADRFDVALTAGPVNLRDASADRIDADVSFDGDTLAITTFAVEGLSGATINASGELSDLAGDAQGRLAVSLQSDAPKRLFDFLLKRFPEVPLLKTLDSQAAHLAPLALSGEVETLEGEAGKKPTLFVRLDGTAAGSKIDLSSSIENGLYARTESGRFGLDLRLENDAPTVLLSQLGIPAIDIGAPAPLEAELSLSAAETGPVVTTATLRAPGSEVSLDGLLEVTPEGISGAEISAYLRSEDAAPWLLTGAVDLGQSLDAVPLQLSGALVYDGGHWSLNDVSGEVAGTRIAAGLDKAVDEEVTGHVDLDRLSLPWIAHLVFGRPVTEGLGGEGWPTEAFRDNLLPRLPFSLRITADNVLAGDNTFTDFSATMSGGAGEAAFSDASLTLPGGTLTGTFALRNADGLGRVTLDAATESFALDSVWPGLAAFEADPRMDATIRLEGTGQSYAALVSGLTGAGRVEARDLVLPGIPQAFLSPLLAVADQEGFSPDTDTQAALAMVSGGAGFAIAEAASDFAVTAGRARFSPVTARDDGATLTINGSVDLGEAIVDGELRLEAAPGDDWVEGADPSVSYDFAGSLAAPRLTANVTPLANYLSVRALEREQARVEAMQENLQETLRLRRETRFYRWREAEAARIAAERRAAEEEAEQARRAAEAAAKAAAEAEAAQAAAAEAEAAEARRREAAAAEEQRRQDAQRQQQAAEEQRGRAAAQAREQRAAPQAAPEAPAEPDSTLPPGVNFSRPIPEAPPGDSSRFPSLPGVANPLEF</sequence>
<dbReference type="GO" id="GO:0090313">
    <property type="term" value="P:regulation of protein targeting to membrane"/>
    <property type="evidence" value="ECO:0007669"/>
    <property type="project" value="TreeGrafter"/>
</dbReference>
<feature type="compositionally biased region" description="Basic and acidic residues" evidence="1">
    <location>
        <begin position="1196"/>
        <end position="1214"/>
    </location>
</feature>
<evidence type="ECO:0000313" key="3">
    <source>
        <dbReference type="Proteomes" id="UP000000321"/>
    </source>
</evidence>
<dbReference type="PIRSF" id="PIRSF034039">
    <property type="entry name" value="UCP034039"/>
    <property type="match status" value="1"/>
</dbReference>
<dbReference type="BioCyc" id="AURANTIMONAS:SI859A1_01227-MONOMER"/>
<dbReference type="InterPro" id="IPR052894">
    <property type="entry name" value="AsmA-related"/>
</dbReference>
<dbReference type="EMBL" id="AAPJ01000003">
    <property type="protein sequence ID" value="EAS49875.1"/>
    <property type="molecule type" value="Genomic_DNA"/>
</dbReference>
<evidence type="ECO:0000313" key="2">
    <source>
        <dbReference type="EMBL" id="EAS49875.1"/>
    </source>
</evidence>